<dbReference type="InterPro" id="IPR053802">
    <property type="entry name" value="DUF6950"/>
</dbReference>
<dbReference type="Pfam" id="PF22262">
    <property type="entry name" value="DUF6950"/>
    <property type="match status" value="1"/>
</dbReference>
<proteinExistence type="predicted"/>
<dbReference type="RefSeq" id="WP_245858355.1">
    <property type="nucleotide sequence ID" value="NZ_OBMI01000002.1"/>
</dbReference>
<accession>A0A285QXY4</accession>
<organism evidence="2 3">
    <name type="scientific">Sphingomonas guangdongensis</name>
    <dbReference type="NCBI Taxonomy" id="1141890"/>
    <lineage>
        <taxon>Bacteria</taxon>
        <taxon>Pseudomonadati</taxon>
        <taxon>Pseudomonadota</taxon>
        <taxon>Alphaproteobacteria</taxon>
        <taxon>Sphingomonadales</taxon>
        <taxon>Sphingomonadaceae</taxon>
        <taxon>Sphingomonas</taxon>
    </lineage>
</organism>
<evidence type="ECO:0000313" key="2">
    <source>
        <dbReference type="EMBL" id="SOB86773.1"/>
    </source>
</evidence>
<evidence type="ECO:0000313" key="3">
    <source>
        <dbReference type="Proteomes" id="UP000219494"/>
    </source>
</evidence>
<sequence>MTDIEETTLSIARATDWENRLATYLDRVADEPFGWGTNDCALFVAGAIKAMSADGVDLAAAVRGTYQTKTGAALALRDHAAGTLLRTVRAWVGADKPVSLAKRGDVVMLGRTAIGICVGQYSWFVGEEFGRAGLHLIPTSQCRYAFSVPFDVEGAAHG</sequence>
<keyword evidence="3" id="KW-1185">Reference proteome</keyword>
<dbReference type="EMBL" id="OBMI01000002">
    <property type="protein sequence ID" value="SOB86773.1"/>
    <property type="molecule type" value="Genomic_DNA"/>
</dbReference>
<feature type="domain" description="DUF6950" evidence="1">
    <location>
        <begin position="13"/>
        <end position="148"/>
    </location>
</feature>
<gene>
    <name evidence="2" type="ORF">SAMN06297144_1882</name>
</gene>
<evidence type="ECO:0000259" key="1">
    <source>
        <dbReference type="Pfam" id="PF22262"/>
    </source>
</evidence>
<protein>
    <recommendedName>
        <fullName evidence="1">DUF6950 domain-containing protein</fullName>
    </recommendedName>
</protein>
<name>A0A285QXY4_9SPHN</name>
<dbReference type="Proteomes" id="UP000219494">
    <property type="component" value="Unassembled WGS sequence"/>
</dbReference>
<reference evidence="2 3" key="1">
    <citation type="submission" date="2017-07" db="EMBL/GenBank/DDBJ databases">
        <authorList>
            <person name="Sun Z.S."/>
            <person name="Albrecht U."/>
            <person name="Echele G."/>
            <person name="Lee C.C."/>
        </authorList>
    </citation>
    <scope>NUCLEOTIDE SEQUENCE [LARGE SCALE GENOMIC DNA]</scope>
    <source>
        <strain evidence="2 3">CGMCC 1.12672</strain>
    </source>
</reference>
<dbReference type="AlphaFoldDB" id="A0A285QXY4"/>